<dbReference type="Proteomes" id="UP001595704">
    <property type="component" value="Unassembled WGS sequence"/>
</dbReference>
<keyword evidence="4" id="KW-0249">Electron transport</keyword>
<evidence type="ECO:0000256" key="1">
    <source>
        <dbReference type="ARBA" id="ARBA00022448"/>
    </source>
</evidence>
<dbReference type="PRINTS" id="PR00604">
    <property type="entry name" value="CYTCHRMECIAB"/>
</dbReference>
<dbReference type="InterPro" id="IPR002327">
    <property type="entry name" value="Cyt_c_1A/1B"/>
</dbReference>
<dbReference type="PROSITE" id="PS51007">
    <property type="entry name" value="CYTC"/>
    <property type="match status" value="1"/>
</dbReference>
<dbReference type="Pfam" id="PF00034">
    <property type="entry name" value="Cytochrom_C"/>
    <property type="match status" value="1"/>
</dbReference>
<evidence type="ECO:0000256" key="5">
    <source>
        <dbReference type="ARBA" id="ARBA00023004"/>
    </source>
</evidence>
<gene>
    <name evidence="9" type="ORF">ACFONL_00750</name>
</gene>
<evidence type="ECO:0000256" key="2">
    <source>
        <dbReference type="ARBA" id="ARBA00022617"/>
    </source>
</evidence>
<dbReference type="PANTHER" id="PTHR11961">
    <property type="entry name" value="CYTOCHROME C"/>
    <property type="match status" value="1"/>
</dbReference>
<accession>A0ABV7UBP7</accession>
<keyword evidence="1" id="KW-0813">Transport</keyword>
<dbReference type="EMBL" id="JBHRYC010000006">
    <property type="protein sequence ID" value="MFC3635928.1"/>
    <property type="molecule type" value="Genomic_DNA"/>
</dbReference>
<dbReference type="InterPro" id="IPR009056">
    <property type="entry name" value="Cyt_c-like_dom"/>
</dbReference>
<evidence type="ECO:0000259" key="8">
    <source>
        <dbReference type="PROSITE" id="PS51007"/>
    </source>
</evidence>
<proteinExistence type="predicted"/>
<evidence type="ECO:0000256" key="4">
    <source>
        <dbReference type="ARBA" id="ARBA00022982"/>
    </source>
</evidence>
<keyword evidence="3 6" id="KW-0479">Metal-binding</keyword>
<sequence>MDSFELNKIAGAVLGTLMFVLGLNIVTEKLFENHAPKVPGYDLPQAAEASAGGAAPEAKAATPLPVLLAKADAAKGEKAIAKCKTCHSFEKGGPNKIGPDLYGVLGRQVAHHEGFAYSKGMKDHGGSWNFDNLSEFLTNPKKAVPGTLMNFAGVTKEEERADILAYLNTLSDSPLPLPKADAAPAAGAAPAKEPAKEPAKH</sequence>
<name>A0ABV7UBP7_9HYPH</name>
<keyword evidence="2 6" id="KW-0349">Heme</keyword>
<dbReference type="InterPro" id="IPR036909">
    <property type="entry name" value="Cyt_c-like_dom_sf"/>
</dbReference>
<dbReference type="SUPFAM" id="SSF46626">
    <property type="entry name" value="Cytochrome c"/>
    <property type="match status" value="1"/>
</dbReference>
<evidence type="ECO:0000313" key="10">
    <source>
        <dbReference type="Proteomes" id="UP001595704"/>
    </source>
</evidence>
<evidence type="ECO:0000256" key="3">
    <source>
        <dbReference type="ARBA" id="ARBA00022723"/>
    </source>
</evidence>
<dbReference type="Gene3D" id="1.10.760.10">
    <property type="entry name" value="Cytochrome c-like domain"/>
    <property type="match status" value="1"/>
</dbReference>
<feature type="domain" description="Cytochrome c" evidence="8">
    <location>
        <begin position="71"/>
        <end position="171"/>
    </location>
</feature>
<keyword evidence="10" id="KW-1185">Reference proteome</keyword>
<evidence type="ECO:0000256" key="6">
    <source>
        <dbReference type="PROSITE-ProRule" id="PRU00433"/>
    </source>
</evidence>
<keyword evidence="5 6" id="KW-0408">Iron</keyword>
<organism evidence="9 10">
    <name type="scientific">Camelimonas fluminis</name>
    <dbReference type="NCBI Taxonomy" id="1576911"/>
    <lineage>
        <taxon>Bacteria</taxon>
        <taxon>Pseudomonadati</taxon>
        <taxon>Pseudomonadota</taxon>
        <taxon>Alphaproteobacteria</taxon>
        <taxon>Hyphomicrobiales</taxon>
        <taxon>Chelatococcaceae</taxon>
        <taxon>Camelimonas</taxon>
    </lineage>
</organism>
<dbReference type="RefSeq" id="WP_191319751.1">
    <property type="nucleotide sequence ID" value="NZ_BNCG01000010.1"/>
</dbReference>
<comment type="caution">
    <text evidence="9">The sequence shown here is derived from an EMBL/GenBank/DDBJ whole genome shotgun (WGS) entry which is preliminary data.</text>
</comment>
<reference evidence="10" key="1">
    <citation type="journal article" date="2019" name="Int. J. Syst. Evol. Microbiol.">
        <title>The Global Catalogue of Microorganisms (GCM) 10K type strain sequencing project: providing services to taxonomists for standard genome sequencing and annotation.</title>
        <authorList>
            <consortium name="The Broad Institute Genomics Platform"/>
            <consortium name="The Broad Institute Genome Sequencing Center for Infectious Disease"/>
            <person name="Wu L."/>
            <person name="Ma J."/>
        </authorList>
    </citation>
    <scope>NUCLEOTIDE SEQUENCE [LARGE SCALE GENOMIC DNA]</scope>
    <source>
        <strain evidence="10">KCTC 42282</strain>
    </source>
</reference>
<feature type="compositionally biased region" description="Low complexity" evidence="7">
    <location>
        <begin position="178"/>
        <end position="192"/>
    </location>
</feature>
<evidence type="ECO:0000313" key="9">
    <source>
        <dbReference type="EMBL" id="MFC3635928.1"/>
    </source>
</evidence>
<feature type="region of interest" description="Disordered" evidence="7">
    <location>
        <begin position="171"/>
        <end position="201"/>
    </location>
</feature>
<evidence type="ECO:0000256" key="7">
    <source>
        <dbReference type="SAM" id="MobiDB-lite"/>
    </source>
</evidence>
<protein>
    <submittedName>
        <fullName evidence="9">C-type cytochrome</fullName>
    </submittedName>
</protein>